<comment type="caution">
    <text evidence="8">The sequence shown here is derived from an EMBL/GenBank/DDBJ whole genome shotgun (WGS) entry which is preliminary data.</text>
</comment>
<dbReference type="RefSeq" id="WP_121891362.1">
    <property type="nucleotide sequence ID" value="NZ_PENI01000014.1"/>
</dbReference>
<keyword evidence="6" id="KW-0411">Iron-sulfur</keyword>
<dbReference type="Proteomes" id="UP000270471">
    <property type="component" value="Unassembled WGS sequence"/>
</dbReference>
<dbReference type="AlphaFoldDB" id="A0A3M0I5Z4"/>
<keyword evidence="5" id="KW-0408">Iron</keyword>
<dbReference type="InterPro" id="IPR051269">
    <property type="entry name" value="Fe-S_cluster_ET"/>
</dbReference>
<gene>
    <name evidence="8" type="ORF">CTZ28_21690</name>
</gene>
<organism evidence="8 9">
    <name type="scientific">Streptomyces shenzhenensis</name>
    <dbReference type="NCBI Taxonomy" id="943815"/>
    <lineage>
        <taxon>Bacteria</taxon>
        <taxon>Bacillati</taxon>
        <taxon>Actinomycetota</taxon>
        <taxon>Actinomycetes</taxon>
        <taxon>Kitasatosporales</taxon>
        <taxon>Streptomycetaceae</taxon>
        <taxon>Streptomyces</taxon>
    </lineage>
</organism>
<dbReference type="SUPFAM" id="SSF54862">
    <property type="entry name" value="4Fe-4S ferredoxins"/>
    <property type="match status" value="1"/>
</dbReference>
<keyword evidence="4" id="KW-0249">Electron transport</keyword>
<accession>A0A3M0I5Z4</accession>
<evidence type="ECO:0000256" key="4">
    <source>
        <dbReference type="ARBA" id="ARBA00022982"/>
    </source>
</evidence>
<protein>
    <submittedName>
        <fullName evidence="8">Ferredoxin</fullName>
    </submittedName>
</protein>
<evidence type="ECO:0000256" key="6">
    <source>
        <dbReference type="ARBA" id="ARBA00023014"/>
    </source>
</evidence>
<evidence type="ECO:0000256" key="7">
    <source>
        <dbReference type="ARBA" id="ARBA00023291"/>
    </source>
</evidence>
<sequence>MRIGIDPGVCEGNAVCEALAPMVFELDDHDQARVIDDVVTPDGSVSDEHRALVERAAEGCPRLAIQVAG</sequence>
<reference evidence="8 9" key="1">
    <citation type="submission" date="2017-11" db="EMBL/GenBank/DDBJ databases">
        <title>Draft genome of actinobacteria isolated from guarana (Paullinia cupana (Mart.) Ducke.</title>
        <authorList>
            <person name="Siqueira K.A."/>
            <person name="Liotti R.G."/>
            <person name="Mendes T.A.O."/>
            <person name="Soares M.A."/>
        </authorList>
    </citation>
    <scope>NUCLEOTIDE SEQUENCE [LARGE SCALE GENOMIC DNA]</scope>
    <source>
        <strain evidence="8 9">193</strain>
    </source>
</reference>
<evidence type="ECO:0000313" key="9">
    <source>
        <dbReference type="Proteomes" id="UP000270471"/>
    </source>
</evidence>
<proteinExistence type="predicted"/>
<comment type="cofactor">
    <cofactor evidence="1">
        <name>[3Fe-4S] cluster</name>
        <dbReference type="ChEBI" id="CHEBI:21137"/>
    </cofactor>
</comment>
<dbReference type="GO" id="GO:0051538">
    <property type="term" value="F:3 iron, 4 sulfur cluster binding"/>
    <property type="evidence" value="ECO:0007669"/>
    <property type="project" value="UniProtKB-KW"/>
</dbReference>
<evidence type="ECO:0000256" key="2">
    <source>
        <dbReference type="ARBA" id="ARBA00022448"/>
    </source>
</evidence>
<dbReference type="GO" id="GO:0046872">
    <property type="term" value="F:metal ion binding"/>
    <property type="evidence" value="ECO:0007669"/>
    <property type="project" value="UniProtKB-KW"/>
</dbReference>
<keyword evidence="9" id="KW-1185">Reference proteome</keyword>
<dbReference type="PANTHER" id="PTHR36923">
    <property type="entry name" value="FERREDOXIN"/>
    <property type="match status" value="1"/>
</dbReference>
<keyword evidence="7" id="KW-0003">3Fe-4S</keyword>
<dbReference type="Pfam" id="PF13459">
    <property type="entry name" value="Fer4_15"/>
    <property type="match status" value="1"/>
</dbReference>
<keyword evidence="2" id="KW-0813">Transport</keyword>
<dbReference type="EMBL" id="PENI01000014">
    <property type="protein sequence ID" value="RMB83738.1"/>
    <property type="molecule type" value="Genomic_DNA"/>
</dbReference>
<dbReference type="OrthoDB" id="4557285at2"/>
<evidence type="ECO:0000256" key="3">
    <source>
        <dbReference type="ARBA" id="ARBA00022723"/>
    </source>
</evidence>
<evidence type="ECO:0000313" key="8">
    <source>
        <dbReference type="EMBL" id="RMB83738.1"/>
    </source>
</evidence>
<dbReference type="PANTHER" id="PTHR36923:SF3">
    <property type="entry name" value="FERREDOXIN"/>
    <property type="match status" value="1"/>
</dbReference>
<dbReference type="Gene3D" id="3.30.70.20">
    <property type="match status" value="1"/>
</dbReference>
<keyword evidence="3" id="KW-0479">Metal-binding</keyword>
<name>A0A3M0I5Z4_9ACTN</name>
<evidence type="ECO:0000256" key="5">
    <source>
        <dbReference type="ARBA" id="ARBA00023004"/>
    </source>
</evidence>
<evidence type="ECO:0000256" key="1">
    <source>
        <dbReference type="ARBA" id="ARBA00001927"/>
    </source>
</evidence>